<dbReference type="InterPro" id="IPR051268">
    <property type="entry name" value="Type-I_R_enzyme_R_subunit"/>
</dbReference>
<evidence type="ECO:0000259" key="3">
    <source>
        <dbReference type="Pfam" id="PF22679"/>
    </source>
</evidence>
<sequence>MKDELDPLQIVIVVDMWLTGFDVPSMNTMYIDKTMESHNLMQAIARVNRVFKDKTGGLVVDYIGIADNLKEAMKEYTPSDRQQAGIDTNAVVNLLLEKYTLITEMLHGHNYSRFNSSKAAVREVTRIQAMDFILGKGKEETKRFRDTVQELARTFSLCATEAEARRINAEVGFFKAVKKSLESINVAGTRKSSRQVDAELKQLVSKSVISEEVVDIYQTLGVEKPDLSILSPEFLEEVRILPEKNVAIALLDRLLEGKVKAIKRTNIVQARKFSELLEVAIEKYNRRSIETAKVIEELIELAKEMNQAQQRGEVGLSLEETAFYDALTDHNTAKEVLGDDTLKLIAHELTKAIKANMSIDWNLKESARAQMRKVVKRLLRKYGYPPDIQEDAVKVVVNQAELMAGNIDLDGGFI</sequence>
<feature type="domain" description="Type I restriction enzyme HindI endonuclease subunit-like C-terminal" evidence="2">
    <location>
        <begin position="79"/>
        <end position="404"/>
    </location>
</feature>
<keyword evidence="1" id="KW-0680">Restriction system</keyword>
<accession>W7B806</accession>
<dbReference type="OrthoDB" id="9758243at2"/>
<dbReference type="CDD" id="cd18800">
    <property type="entry name" value="SF2_C_EcoR124I-like"/>
    <property type="match status" value="1"/>
</dbReference>
<dbReference type="AlphaFoldDB" id="W7B806"/>
<feature type="domain" description="Restriction endonuclease type I HsdR second RecA-like helicase" evidence="3">
    <location>
        <begin position="6"/>
        <end position="62"/>
    </location>
</feature>
<dbReference type="InterPro" id="IPR027417">
    <property type="entry name" value="P-loop_NTPase"/>
</dbReference>
<dbReference type="EMBL" id="AODD01000011">
    <property type="protein sequence ID" value="EUJ23384.1"/>
    <property type="molecule type" value="Genomic_DNA"/>
</dbReference>
<organism evidence="4 5">
    <name type="scientific">Listeria grandensis FSL F6-0971</name>
    <dbReference type="NCBI Taxonomy" id="1265819"/>
    <lineage>
        <taxon>Bacteria</taxon>
        <taxon>Bacillati</taxon>
        <taxon>Bacillota</taxon>
        <taxon>Bacilli</taxon>
        <taxon>Bacillales</taxon>
        <taxon>Listeriaceae</taxon>
        <taxon>Listeria</taxon>
    </lineage>
</organism>
<dbReference type="STRING" id="1265819.PGRAN_08484"/>
<evidence type="ECO:0000313" key="5">
    <source>
        <dbReference type="Proteomes" id="UP000019253"/>
    </source>
</evidence>
<proteinExistence type="predicted"/>
<protein>
    <submittedName>
        <fullName evidence="4">Type I restriction-modification system,restriction subunit R</fullName>
    </submittedName>
</protein>
<dbReference type="PATRIC" id="fig|1265819.5.peg.1688"/>
<dbReference type="Proteomes" id="UP000019253">
    <property type="component" value="Unassembled WGS sequence"/>
</dbReference>
<evidence type="ECO:0000313" key="4">
    <source>
        <dbReference type="EMBL" id="EUJ23384.1"/>
    </source>
</evidence>
<keyword evidence="5" id="KW-1185">Reference proteome</keyword>
<reference evidence="4 5" key="1">
    <citation type="journal article" date="2014" name="Int. J. Syst. Evol. Microbiol.">
        <title>Listeria floridensis sp. nov., Listeria aquatica sp. nov., Listeria cornellensis sp. nov., Listeria riparia sp. nov. and Listeria grandensis sp. nov., from agricultural and natural environments.</title>
        <authorList>
            <person name="den Bakker H.C."/>
            <person name="Warchocki S."/>
            <person name="Wright E.M."/>
            <person name="Allred A.F."/>
            <person name="Ahlstrom C."/>
            <person name="Manuel C.S."/>
            <person name="Stasiewicz M.J."/>
            <person name="Burrell A."/>
            <person name="Roof S."/>
            <person name="Strawn L."/>
            <person name="Fortes E.D."/>
            <person name="Nightingale K.K."/>
            <person name="Kephart D."/>
            <person name="Wiedmann M."/>
        </authorList>
    </citation>
    <scope>NUCLEOTIDE SEQUENCE [LARGE SCALE GENOMIC DNA]</scope>
    <source>
        <strain evidence="5">FSL F6-971</strain>
    </source>
</reference>
<name>W7B806_9LIST</name>
<dbReference type="Pfam" id="PF11867">
    <property type="entry name" value="T1RH-like_C"/>
    <property type="match status" value="1"/>
</dbReference>
<dbReference type="PANTHER" id="PTHR30195:SF15">
    <property type="entry name" value="TYPE I RESTRICTION ENZYME HINDI ENDONUCLEASE SUBUNIT"/>
    <property type="match status" value="1"/>
</dbReference>
<dbReference type="Pfam" id="PF22679">
    <property type="entry name" value="T1R_D3-like"/>
    <property type="match status" value="1"/>
</dbReference>
<gene>
    <name evidence="4" type="ORF">PGRAN_08484</name>
</gene>
<evidence type="ECO:0000256" key="1">
    <source>
        <dbReference type="ARBA" id="ARBA00022747"/>
    </source>
</evidence>
<dbReference type="Gene3D" id="3.40.50.300">
    <property type="entry name" value="P-loop containing nucleotide triphosphate hydrolases"/>
    <property type="match status" value="1"/>
</dbReference>
<dbReference type="GO" id="GO:0009307">
    <property type="term" value="P:DNA restriction-modification system"/>
    <property type="evidence" value="ECO:0007669"/>
    <property type="project" value="UniProtKB-KW"/>
</dbReference>
<dbReference type="InterPro" id="IPR021810">
    <property type="entry name" value="T1RH-like_C"/>
</dbReference>
<evidence type="ECO:0000259" key="2">
    <source>
        <dbReference type="Pfam" id="PF11867"/>
    </source>
</evidence>
<dbReference type="PANTHER" id="PTHR30195">
    <property type="entry name" value="TYPE I SITE-SPECIFIC DEOXYRIBONUCLEASE PROTEIN SUBUNIT M AND R"/>
    <property type="match status" value="1"/>
</dbReference>
<dbReference type="InterPro" id="IPR055180">
    <property type="entry name" value="HsdR_RecA-like_helicase_dom_2"/>
</dbReference>
<comment type="caution">
    <text evidence="4">The sequence shown here is derived from an EMBL/GenBank/DDBJ whole genome shotgun (WGS) entry which is preliminary data.</text>
</comment>